<dbReference type="AlphaFoldDB" id="A0A5J4KJ17"/>
<evidence type="ECO:0000313" key="2">
    <source>
        <dbReference type="Proteomes" id="UP000326912"/>
    </source>
</evidence>
<dbReference type="Proteomes" id="UP000326912">
    <property type="component" value="Unassembled WGS sequence"/>
</dbReference>
<accession>A0A5J4KJ17</accession>
<name>A0A5J4KJ17_9CHLR</name>
<reference evidence="1 2" key="1">
    <citation type="submission" date="2019-10" db="EMBL/GenBank/DDBJ databases">
        <title>Dictyobacter vulcani sp. nov., within the class Ktedonobacteria, isolated from soil of volcanic Mt. Zao.</title>
        <authorList>
            <person name="Zheng Y."/>
            <person name="Wang C.M."/>
            <person name="Sakai Y."/>
            <person name="Abe K."/>
            <person name="Yokota A."/>
            <person name="Yabe S."/>
        </authorList>
    </citation>
    <scope>NUCLEOTIDE SEQUENCE [LARGE SCALE GENOMIC DNA]</scope>
    <source>
        <strain evidence="1 2">W12</strain>
    </source>
</reference>
<organism evidence="1 2">
    <name type="scientific">Dictyobacter vulcani</name>
    <dbReference type="NCBI Taxonomy" id="2607529"/>
    <lineage>
        <taxon>Bacteria</taxon>
        <taxon>Bacillati</taxon>
        <taxon>Chloroflexota</taxon>
        <taxon>Ktedonobacteria</taxon>
        <taxon>Ktedonobacterales</taxon>
        <taxon>Dictyobacteraceae</taxon>
        <taxon>Dictyobacter</taxon>
    </lineage>
</organism>
<sequence>MLSLYFLTFIIILQFIEYTRNNCTTLQNKAVCPLTKALEVVSEWLIDVSSTHYTSENSKALSSSLEFILDGFIFMLLV</sequence>
<proteinExistence type="predicted"/>
<dbReference type="EMBL" id="BKZW01000001">
    <property type="protein sequence ID" value="GER87795.1"/>
    <property type="molecule type" value="Genomic_DNA"/>
</dbReference>
<keyword evidence="2" id="KW-1185">Reference proteome</keyword>
<protein>
    <submittedName>
        <fullName evidence="1">Uncharacterized protein</fullName>
    </submittedName>
</protein>
<evidence type="ECO:0000313" key="1">
    <source>
        <dbReference type="EMBL" id="GER87795.1"/>
    </source>
</evidence>
<gene>
    <name evidence="1" type="ORF">KDW_19570</name>
</gene>
<comment type="caution">
    <text evidence="1">The sequence shown here is derived from an EMBL/GenBank/DDBJ whole genome shotgun (WGS) entry which is preliminary data.</text>
</comment>